<accession>A0A9Q3D6H7</accession>
<feature type="signal peptide" evidence="1">
    <location>
        <begin position="1"/>
        <end position="25"/>
    </location>
</feature>
<reference evidence="2" key="1">
    <citation type="submission" date="2021-03" db="EMBL/GenBank/DDBJ databases">
        <title>Draft genome sequence of rust myrtle Austropuccinia psidii MF-1, a brazilian biotype.</title>
        <authorList>
            <person name="Quecine M.C."/>
            <person name="Pachon D.M.R."/>
            <person name="Bonatelli M.L."/>
            <person name="Correr F.H."/>
            <person name="Franceschini L.M."/>
            <person name="Leite T.F."/>
            <person name="Margarido G.R.A."/>
            <person name="Almeida C.A."/>
            <person name="Ferrarezi J.A."/>
            <person name="Labate C.A."/>
        </authorList>
    </citation>
    <scope>NUCLEOTIDE SEQUENCE</scope>
    <source>
        <strain evidence="2">MF-1</strain>
    </source>
</reference>
<organism evidence="2 3">
    <name type="scientific">Austropuccinia psidii MF-1</name>
    <dbReference type="NCBI Taxonomy" id="1389203"/>
    <lineage>
        <taxon>Eukaryota</taxon>
        <taxon>Fungi</taxon>
        <taxon>Dikarya</taxon>
        <taxon>Basidiomycota</taxon>
        <taxon>Pucciniomycotina</taxon>
        <taxon>Pucciniomycetes</taxon>
        <taxon>Pucciniales</taxon>
        <taxon>Sphaerophragmiaceae</taxon>
        <taxon>Austropuccinia</taxon>
    </lineage>
</organism>
<protein>
    <recommendedName>
        <fullName evidence="4">Secreted protein</fullName>
    </recommendedName>
</protein>
<dbReference type="AlphaFoldDB" id="A0A9Q3D6H7"/>
<comment type="caution">
    <text evidence="2">The sequence shown here is derived from an EMBL/GenBank/DDBJ whole genome shotgun (WGS) entry which is preliminary data.</text>
</comment>
<dbReference type="EMBL" id="AVOT02013605">
    <property type="protein sequence ID" value="MBW0496402.1"/>
    <property type="molecule type" value="Genomic_DNA"/>
</dbReference>
<gene>
    <name evidence="2" type="ORF">O181_036117</name>
</gene>
<evidence type="ECO:0000313" key="2">
    <source>
        <dbReference type="EMBL" id="MBW0496402.1"/>
    </source>
</evidence>
<dbReference type="Proteomes" id="UP000765509">
    <property type="component" value="Unassembled WGS sequence"/>
</dbReference>
<sequence>MIISALAKFYSALAVISSLWAVASSLTCMIDPAARTHFDRKIQDFVIVVLQDPSFYLASTSFHHRHRSSSHLRHHQYLLVNKTINI</sequence>
<evidence type="ECO:0000313" key="3">
    <source>
        <dbReference type="Proteomes" id="UP000765509"/>
    </source>
</evidence>
<evidence type="ECO:0000256" key="1">
    <source>
        <dbReference type="SAM" id="SignalP"/>
    </source>
</evidence>
<keyword evidence="3" id="KW-1185">Reference proteome</keyword>
<proteinExistence type="predicted"/>
<name>A0A9Q3D6H7_9BASI</name>
<feature type="chain" id="PRO_5040467861" description="Secreted protein" evidence="1">
    <location>
        <begin position="26"/>
        <end position="86"/>
    </location>
</feature>
<keyword evidence="1" id="KW-0732">Signal</keyword>
<evidence type="ECO:0008006" key="4">
    <source>
        <dbReference type="Google" id="ProtNLM"/>
    </source>
</evidence>